<evidence type="ECO:0000256" key="5">
    <source>
        <dbReference type="ARBA" id="ARBA00022989"/>
    </source>
</evidence>
<keyword evidence="15" id="KW-1185">Reference proteome</keyword>
<comment type="subcellular location">
    <subcellularLocation>
        <location evidence="1">Cell inner membrane</location>
        <topology evidence="1">Single-pass type II membrane protein</topology>
        <orientation evidence="1">Periplasmic side</orientation>
    </subcellularLocation>
</comment>
<evidence type="ECO:0000313" key="14">
    <source>
        <dbReference type="EMBL" id="MDT0583963.1"/>
    </source>
</evidence>
<dbReference type="Pfam" id="PF13616">
    <property type="entry name" value="Rotamase_3"/>
    <property type="match status" value="1"/>
</dbReference>
<comment type="caution">
    <text evidence="14">The sequence shown here is derived from an EMBL/GenBank/DDBJ whole genome shotgun (WGS) entry which is preliminary data.</text>
</comment>
<dbReference type="Gene3D" id="1.10.4030.10">
    <property type="entry name" value="Porin chaperone SurA, peptide-binding domain"/>
    <property type="match status" value="1"/>
</dbReference>
<name>A0AAW8R9U4_9ALTE</name>
<dbReference type="GO" id="GO:0005886">
    <property type="term" value="C:plasma membrane"/>
    <property type="evidence" value="ECO:0007669"/>
    <property type="project" value="UniProtKB-SubCell"/>
</dbReference>
<evidence type="ECO:0000256" key="1">
    <source>
        <dbReference type="ARBA" id="ARBA00004382"/>
    </source>
</evidence>
<evidence type="ECO:0000256" key="9">
    <source>
        <dbReference type="ARBA" id="ARBA00040743"/>
    </source>
</evidence>
<dbReference type="AlphaFoldDB" id="A0AAW8R9U4"/>
<evidence type="ECO:0000256" key="2">
    <source>
        <dbReference type="ARBA" id="ARBA00022475"/>
    </source>
</evidence>
<comment type="similarity">
    <text evidence="8">Belongs to the PpiD chaperone family.</text>
</comment>
<reference evidence="14 15" key="1">
    <citation type="submission" date="2023-09" db="EMBL/GenBank/DDBJ databases">
        <authorList>
            <person name="Rey-Velasco X."/>
        </authorList>
    </citation>
    <scope>NUCLEOTIDE SEQUENCE [LARGE SCALE GENOMIC DNA]</scope>
    <source>
        <strain evidence="14 15">W409</strain>
    </source>
</reference>
<keyword evidence="3" id="KW-0997">Cell inner membrane</keyword>
<dbReference type="Proteomes" id="UP001249020">
    <property type="component" value="Unassembled WGS sequence"/>
</dbReference>
<evidence type="ECO:0000256" key="3">
    <source>
        <dbReference type="ARBA" id="ARBA00022519"/>
    </source>
</evidence>
<protein>
    <recommendedName>
        <fullName evidence="9">Periplasmic chaperone PpiD</fullName>
    </recommendedName>
    <alternativeName>
        <fullName evidence="10">Periplasmic folding chaperone</fullName>
    </alternativeName>
</protein>
<dbReference type="RefSeq" id="WP_311362735.1">
    <property type="nucleotide sequence ID" value="NZ_JAVRIE010000007.1"/>
</dbReference>
<accession>A0AAW8R9U4</accession>
<evidence type="ECO:0000256" key="6">
    <source>
        <dbReference type="ARBA" id="ARBA00023136"/>
    </source>
</evidence>
<evidence type="ECO:0000256" key="10">
    <source>
        <dbReference type="ARBA" id="ARBA00042775"/>
    </source>
</evidence>
<keyword evidence="11" id="KW-0413">Isomerase</keyword>
<evidence type="ECO:0000256" key="12">
    <source>
        <dbReference type="SAM" id="Phobius"/>
    </source>
</evidence>
<keyword evidence="11" id="KW-0697">Rotamase</keyword>
<evidence type="ECO:0000256" key="11">
    <source>
        <dbReference type="PROSITE-ProRule" id="PRU00278"/>
    </source>
</evidence>
<proteinExistence type="inferred from homology"/>
<keyword evidence="2" id="KW-1003">Cell membrane</keyword>
<dbReference type="SUPFAM" id="SSF54534">
    <property type="entry name" value="FKBP-like"/>
    <property type="match status" value="1"/>
</dbReference>
<keyword evidence="6 12" id="KW-0472">Membrane</keyword>
<dbReference type="Pfam" id="PF13624">
    <property type="entry name" value="SurA_N_3"/>
    <property type="match status" value="1"/>
</dbReference>
<feature type="transmembrane region" description="Helical" evidence="12">
    <location>
        <begin position="12"/>
        <end position="34"/>
    </location>
</feature>
<sequence>MLERIREGSQGPLAMTIVGLIIISFAVTGVGSYLGGSTSEAAATVNGEEITVQDVEVAYQNQRARMEQQFGEQVAAAFANEAYLADFKGQVLDQLISEKLVEQKAEEMGLRVSDEQIKNAIFAIDAFKIAGQFDNETFKATIQRQGFTPASFRDYMRKQMTTEQLSSTLNSSSFSLEQEVANILKLQQQTRSAKTIVVKAADFATDVEISDEEIDTYYQANLSDFDTQEQVKLAYVSVSVDDLIANESVTPEEVLSNYQENIRAYQTDEERRVSHILIEFGDDEADAKAKAEEVLASVKADDADFAAIAEQESADIVSAEVGGDLDYIVRGDWSASFEDAVFAIENTGDISPLVKTEFGYHIIKLTDLKPQVTTPFEDVEAEITEFMLKDKATETYFGLQEAIASAAFESPDSLERVSNVANRPIIETAFFASNAYPASVDYPQVANVAFSTELIEDGLNSELLTLNDEKIMVVRVKEHKPQRTLSLEEVKATIVSRLSAEKSQEAALAWAEEIKVSLLAGEDISEKLSEKSIDVQVNENIARFGADVPQEVSKAIFSLAPVDQQNISVVTLNNGDIGIVELESVTPVNDVEAEELTATSDGLANNFSRQSFDNFVAALLSEAEIEKIQR</sequence>
<keyword evidence="7" id="KW-0143">Chaperone</keyword>
<dbReference type="PANTHER" id="PTHR47529:SF1">
    <property type="entry name" value="PERIPLASMIC CHAPERONE PPID"/>
    <property type="match status" value="1"/>
</dbReference>
<dbReference type="PROSITE" id="PS50198">
    <property type="entry name" value="PPIC_PPIASE_2"/>
    <property type="match status" value="1"/>
</dbReference>
<dbReference type="SUPFAM" id="SSF109998">
    <property type="entry name" value="Triger factor/SurA peptide-binding domain-like"/>
    <property type="match status" value="1"/>
</dbReference>
<feature type="domain" description="PpiC" evidence="13">
    <location>
        <begin position="268"/>
        <end position="367"/>
    </location>
</feature>
<evidence type="ECO:0000256" key="7">
    <source>
        <dbReference type="ARBA" id="ARBA00023186"/>
    </source>
</evidence>
<dbReference type="InterPro" id="IPR046357">
    <property type="entry name" value="PPIase_dom_sf"/>
</dbReference>
<dbReference type="Gene3D" id="3.10.50.40">
    <property type="match status" value="1"/>
</dbReference>
<dbReference type="InterPro" id="IPR000297">
    <property type="entry name" value="PPIase_PpiC"/>
</dbReference>
<evidence type="ECO:0000313" key="15">
    <source>
        <dbReference type="Proteomes" id="UP001249020"/>
    </source>
</evidence>
<keyword evidence="5 12" id="KW-1133">Transmembrane helix</keyword>
<evidence type="ECO:0000259" key="13">
    <source>
        <dbReference type="PROSITE" id="PS50198"/>
    </source>
</evidence>
<dbReference type="InterPro" id="IPR027304">
    <property type="entry name" value="Trigger_fact/SurA_dom_sf"/>
</dbReference>
<dbReference type="InterPro" id="IPR052029">
    <property type="entry name" value="PpiD_chaperone"/>
</dbReference>
<organism evidence="14 15">
    <name type="scientific">Brumicola blandensis</name>
    <dbReference type="NCBI Taxonomy" id="3075611"/>
    <lineage>
        <taxon>Bacteria</taxon>
        <taxon>Pseudomonadati</taxon>
        <taxon>Pseudomonadota</taxon>
        <taxon>Gammaproteobacteria</taxon>
        <taxon>Alteromonadales</taxon>
        <taxon>Alteromonadaceae</taxon>
        <taxon>Brumicola</taxon>
    </lineage>
</organism>
<evidence type="ECO:0000256" key="4">
    <source>
        <dbReference type="ARBA" id="ARBA00022692"/>
    </source>
</evidence>
<gene>
    <name evidence="14" type="ORF">RM544_15530</name>
</gene>
<dbReference type="GO" id="GO:0003755">
    <property type="term" value="F:peptidyl-prolyl cis-trans isomerase activity"/>
    <property type="evidence" value="ECO:0007669"/>
    <property type="project" value="UniProtKB-KW"/>
</dbReference>
<dbReference type="PANTHER" id="PTHR47529">
    <property type="entry name" value="PEPTIDYL-PROLYL CIS-TRANS ISOMERASE D"/>
    <property type="match status" value="1"/>
</dbReference>
<keyword evidence="4 12" id="KW-0812">Transmembrane</keyword>
<dbReference type="EMBL" id="JAVRIE010000007">
    <property type="protein sequence ID" value="MDT0583963.1"/>
    <property type="molecule type" value="Genomic_DNA"/>
</dbReference>
<evidence type="ECO:0000256" key="8">
    <source>
        <dbReference type="ARBA" id="ARBA00038408"/>
    </source>
</evidence>